<feature type="transmembrane region" description="Helical" evidence="5">
    <location>
        <begin position="173"/>
        <end position="190"/>
    </location>
</feature>
<reference evidence="7" key="1">
    <citation type="journal article" date="2014" name="Int. J. Syst. Evol. Microbiol.">
        <title>Complete genome sequence of Corynebacterium casei LMG S-19264T (=DSM 44701T), isolated from a smear-ripened cheese.</title>
        <authorList>
            <consortium name="US DOE Joint Genome Institute (JGI-PGF)"/>
            <person name="Walter F."/>
            <person name="Albersmeier A."/>
            <person name="Kalinowski J."/>
            <person name="Ruckert C."/>
        </authorList>
    </citation>
    <scope>NUCLEOTIDE SEQUENCE</scope>
    <source>
        <strain evidence="7">KCTC 42651</strain>
    </source>
</reference>
<evidence type="ECO:0000256" key="1">
    <source>
        <dbReference type="ARBA" id="ARBA00004141"/>
    </source>
</evidence>
<evidence type="ECO:0000259" key="6">
    <source>
        <dbReference type="Pfam" id="PF01699"/>
    </source>
</evidence>
<dbReference type="InterPro" id="IPR004837">
    <property type="entry name" value="NaCa_Exmemb"/>
</dbReference>
<dbReference type="PANTHER" id="PTHR37958">
    <property type="entry name" value="SODIUM-POTASSIUM/PROTON ANTIPORTER CHAA"/>
    <property type="match status" value="1"/>
</dbReference>
<evidence type="ECO:0000313" key="7">
    <source>
        <dbReference type="EMBL" id="GHD61876.1"/>
    </source>
</evidence>
<proteinExistence type="predicted"/>
<keyword evidence="2 5" id="KW-0812">Transmembrane</keyword>
<accession>A0A919CSD1</accession>
<dbReference type="EMBL" id="BMZS01000013">
    <property type="protein sequence ID" value="GHD61876.1"/>
    <property type="molecule type" value="Genomic_DNA"/>
</dbReference>
<gene>
    <name evidence="7" type="ORF">GCM10017083_49850</name>
</gene>
<name>A0A919CSD1_9PROT</name>
<evidence type="ECO:0000256" key="2">
    <source>
        <dbReference type="ARBA" id="ARBA00022692"/>
    </source>
</evidence>
<dbReference type="Proteomes" id="UP000630353">
    <property type="component" value="Unassembled WGS sequence"/>
</dbReference>
<feature type="transmembrane region" description="Helical" evidence="5">
    <location>
        <begin position="300"/>
        <end position="318"/>
    </location>
</feature>
<dbReference type="PANTHER" id="PTHR37958:SF1">
    <property type="entry name" value="SODIUM-POTASSIUM_PROTON ANTIPORTER CHAA"/>
    <property type="match status" value="1"/>
</dbReference>
<feature type="domain" description="Sodium/calcium exchanger membrane region" evidence="6">
    <location>
        <begin position="2"/>
        <end position="144"/>
    </location>
</feature>
<dbReference type="GO" id="GO:0015386">
    <property type="term" value="F:potassium:proton antiporter activity"/>
    <property type="evidence" value="ECO:0007669"/>
    <property type="project" value="TreeGrafter"/>
</dbReference>
<feature type="transmembrane region" description="Helical" evidence="5">
    <location>
        <begin position="243"/>
        <end position="265"/>
    </location>
</feature>
<feature type="transmembrane region" description="Helical" evidence="5">
    <location>
        <begin position="211"/>
        <end position="231"/>
    </location>
</feature>
<feature type="transmembrane region" description="Helical" evidence="5">
    <location>
        <begin position="59"/>
        <end position="81"/>
    </location>
</feature>
<comment type="caution">
    <text evidence="7">The sequence shown here is derived from an EMBL/GenBank/DDBJ whole genome shotgun (WGS) entry which is preliminary data.</text>
</comment>
<dbReference type="InterPro" id="IPR052946">
    <property type="entry name" value="Alkaline_pH_Ca-Antiporter"/>
</dbReference>
<protein>
    <submittedName>
        <fullName evidence="7">Ionic transporter y4hA</fullName>
    </submittedName>
</protein>
<keyword evidence="8" id="KW-1185">Reference proteome</keyword>
<dbReference type="Pfam" id="PF01699">
    <property type="entry name" value="Na_Ca_ex"/>
    <property type="match status" value="2"/>
</dbReference>
<sequence>MLWASFAVVRHADALAEILGEPYGTLILTLAVISIEIALISAVMLTGDAAPTLARDTMFAILMIVLNGLTGAALLIGGLAHREQDYNLQGARAFVAVLMPLAVFSLVLPKYTVSTADPTFSAPQAFFFAAVTLLLYAVFLVIQTIRHRGFFEQPAVADDGAAIPHSAHAVRSLPYHAVLLALTLLPVVLLSKRLATVVDFGSGRLGLPVEFGGVVIALLVLTPEGLAALGAARANYLQRSVNLLLGSAVATIGLTVPAVLAIGLVIDRPVTLGLDDAGTVLLVLTLVMSAMTFGGVRTSLLQGAVHLVMFLAYLMLIFSP</sequence>
<evidence type="ECO:0000256" key="5">
    <source>
        <dbReference type="SAM" id="Phobius"/>
    </source>
</evidence>
<feature type="transmembrane region" description="Helical" evidence="5">
    <location>
        <begin position="277"/>
        <end position="294"/>
    </location>
</feature>
<keyword evidence="4 5" id="KW-0472">Membrane</keyword>
<evidence type="ECO:0000313" key="8">
    <source>
        <dbReference type="Proteomes" id="UP000630353"/>
    </source>
</evidence>
<feature type="transmembrane region" description="Helical" evidence="5">
    <location>
        <begin position="93"/>
        <end position="113"/>
    </location>
</feature>
<feature type="transmembrane region" description="Helical" evidence="5">
    <location>
        <begin position="125"/>
        <end position="145"/>
    </location>
</feature>
<keyword evidence="3 5" id="KW-1133">Transmembrane helix</keyword>
<dbReference type="AlphaFoldDB" id="A0A919CSD1"/>
<feature type="domain" description="Sodium/calcium exchanger membrane region" evidence="6">
    <location>
        <begin position="177"/>
        <end position="318"/>
    </location>
</feature>
<dbReference type="GO" id="GO:0015385">
    <property type="term" value="F:sodium:proton antiporter activity"/>
    <property type="evidence" value="ECO:0007669"/>
    <property type="project" value="TreeGrafter"/>
</dbReference>
<comment type="subcellular location">
    <subcellularLocation>
        <location evidence="1">Membrane</location>
        <topology evidence="1">Multi-pass membrane protein</topology>
    </subcellularLocation>
</comment>
<dbReference type="GO" id="GO:0005886">
    <property type="term" value="C:plasma membrane"/>
    <property type="evidence" value="ECO:0007669"/>
    <property type="project" value="TreeGrafter"/>
</dbReference>
<evidence type="ECO:0000256" key="3">
    <source>
        <dbReference type="ARBA" id="ARBA00022989"/>
    </source>
</evidence>
<evidence type="ECO:0000256" key="4">
    <source>
        <dbReference type="ARBA" id="ARBA00023136"/>
    </source>
</evidence>
<feature type="transmembrane region" description="Helical" evidence="5">
    <location>
        <begin position="26"/>
        <end position="47"/>
    </location>
</feature>
<organism evidence="7 8">
    <name type="scientific">Thalassobaculum fulvum</name>
    <dbReference type="NCBI Taxonomy" id="1633335"/>
    <lineage>
        <taxon>Bacteria</taxon>
        <taxon>Pseudomonadati</taxon>
        <taxon>Pseudomonadota</taxon>
        <taxon>Alphaproteobacteria</taxon>
        <taxon>Rhodospirillales</taxon>
        <taxon>Thalassobaculaceae</taxon>
        <taxon>Thalassobaculum</taxon>
    </lineage>
</organism>
<reference evidence="7" key="2">
    <citation type="submission" date="2020-09" db="EMBL/GenBank/DDBJ databases">
        <authorList>
            <person name="Sun Q."/>
            <person name="Kim S."/>
        </authorList>
    </citation>
    <scope>NUCLEOTIDE SEQUENCE</scope>
    <source>
        <strain evidence="7">KCTC 42651</strain>
    </source>
</reference>